<dbReference type="Proteomes" id="UP000488299">
    <property type="component" value="Unassembled WGS sequence"/>
</dbReference>
<evidence type="ECO:0000256" key="1">
    <source>
        <dbReference type="SAM" id="Phobius"/>
    </source>
</evidence>
<evidence type="ECO:0008006" key="4">
    <source>
        <dbReference type="Google" id="ProtNLM"/>
    </source>
</evidence>
<sequence>MKRQLFRIVNVLMAVVVLLSSTGFGLVEHSCQMRGKKISLVGAEKTGCVGCPTAKAQPASAQPVVKKADCCQEEQRYEKVDIGSSLSQLVAKFFKIMAEAVVTSVTTLVTALLNWMFSQDESVVIHAPNAPPAAHGRQLLALVQSFLI</sequence>
<dbReference type="AlphaFoldDB" id="A0A7J5U0S7"/>
<dbReference type="NCBIfam" id="NF047658">
    <property type="entry name" value="HYC_CC_PP"/>
    <property type="match status" value="1"/>
</dbReference>
<keyword evidence="1" id="KW-0472">Membrane</keyword>
<keyword evidence="3" id="KW-1185">Reference proteome</keyword>
<dbReference type="EMBL" id="WELI01000003">
    <property type="protein sequence ID" value="KAB7731363.1"/>
    <property type="molecule type" value="Genomic_DNA"/>
</dbReference>
<feature type="transmembrane region" description="Helical" evidence="1">
    <location>
        <begin position="6"/>
        <end position="27"/>
    </location>
</feature>
<keyword evidence="1" id="KW-0812">Transmembrane</keyword>
<dbReference type="InterPro" id="IPR058060">
    <property type="entry name" value="HYC_CC_PP"/>
</dbReference>
<organism evidence="2 3">
    <name type="scientific">Rudanella paleaurantiibacter</name>
    <dbReference type="NCBI Taxonomy" id="2614655"/>
    <lineage>
        <taxon>Bacteria</taxon>
        <taxon>Pseudomonadati</taxon>
        <taxon>Bacteroidota</taxon>
        <taxon>Cytophagia</taxon>
        <taxon>Cytophagales</taxon>
        <taxon>Cytophagaceae</taxon>
        <taxon>Rudanella</taxon>
    </lineage>
</organism>
<reference evidence="2 3" key="1">
    <citation type="submission" date="2019-10" db="EMBL/GenBank/DDBJ databases">
        <title>Rudanella paleaurantiibacter sp. nov., isolated from sludge.</title>
        <authorList>
            <person name="Xu S.Q."/>
        </authorList>
    </citation>
    <scope>NUCLEOTIDE SEQUENCE [LARGE SCALE GENOMIC DNA]</scope>
    <source>
        <strain evidence="2 3">HX-22-17</strain>
    </source>
</reference>
<protein>
    <recommendedName>
        <fullName evidence="4">Transmembrane protein</fullName>
    </recommendedName>
</protein>
<gene>
    <name evidence="2" type="ORF">F5984_11250</name>
</gene>
<proteinExistence type="predicted"/>
<accession>A0A7J5U0S7</accession>
<keyword evidence="1" id="KW-1133">Transmembrane helix</keyword>
<dbReference type="InterPro" id="IPR058512">
    <property type="entry name" value="DUF8199"/>
</dbReference>
<evidence type="ECO:0000313" key="2">
    <source>
        <dbReference type="EMBL" id="KAB7731363.1"/>
    </source>
</evidence>
<dbReference type="Pfam" id="PF26622">
    <property type="entry name" value="DUF8199"/>
    <property type="match status" value="1"/>
</dbReference>
<name>A0A7J5U0S7_9BACT</name>
<dbReference type="RefSeq" id="WP_152124335.1">
    <property type="nucleotide sequence ID" value="NZ_WELI01000003.1"/>
</dbReference>
<evidence type="ECO:0000313" key="3">
    <source>
        <dbReference type="Proteomes" id="UP000488299"/>
    </source>
</evidence>
<comment type="caution">
    <text evidence="2">The sequence shown here is derived from an EMBL/GenBank/DDBJ whole genome shotgun (WGS) entry which is preliminary data.</text>
</comment>